<evidence type="ECO:0000313" key="9">
    <source>
        <dbReference type="Proteomes" id="UP000179807"/>
    </source>
</evidence>
<sequence length="202" mass="23140">MLVFQEIHSKGIIYRDLKPENLLFTQDGHIKFIDFGFAKRIVDRTYTLCGTPEYLAPEIIRGEGASFASDWWAFGVLIYEMLVGETPFVDQNENRMYQLICHGEISFPIGIDDTTQDLIKSLLRVDPTQRLGCANAGAEEIKEHQWFAGIEWDKVYEHRYQPPLVPYVEDMSDSNNYADYTDQDLSPVPLTAPTTPDMFAAF</sequence>
<dbReference type="SUPFAM" id="SSF56112">
    <property type="entry name" value="Protein kinase-like (PK-like)"/>
    <property type="match status" value="1"/>
</dbReference>
<dbReference type="Pfam" id="PF00069">
    <property type="entry name" value="Pkinase"/>
    <property type="match status" value="1"/>
</dbReference>
<feature type="domain" description="AGC-kinase C-terminal" evidence="7">
    <location>
        <begin position="148"/>
        <end position="202"/>
    </location>
</feature>
<organism evidence="8 9">
    <name type="scientific">Tritrichomonas foetus</name>
    <dbReference type="NCBI Taxonomy" id="1144522"/>
    <lineage>
        <taxon>Eukaryota</taxon>
        <taxon>Metamonada</taxon>
        <taxon>Parabasalia</taxon>
        <taxon>Tritrichomonadida</taxon>
        <taxon>Tritrichomonadidae</taxon>
        <taxon>Tritrichomonas</taxon>
    </lineage>
</organism>
<comment type="caution">
    <text evidence="8">The sequence shown here is derived from an EMBL/GenBank/DDBJ whole genome shotgun (WGS) entry which is preliminary data.</text>
</comment>
<dbReference type="OrthoDB" id="63267at2759"/>
<dbReference type="GO" id="GO:0004691">
    <property type="term" value="F:cAMP-dependent protein kinase activity"/>
    <property type="evidence" value="ECO:0007669"/>
    <property type="project" value="TreeGrafter"/>
</dbReference>
<evidence type="ECO:0000313" key="8">
    <source>
        <dbReference type="EMBL" id="OHT05232.1"/>
    </source>
</evidence>
<feature type="domain" description="Protein kinase" evidence="6">
    <location>
        <begin position="1"/>
        <end position="147"/>
    </location>
</feature>
<evidence type="ECO:0000256" key="3">
    <source>
        <dbReference type="ARBA" id="ARBA00022741"/>
    </source>
</evidence>
<evidence type="ECO:0000259" key="6">
    <source>
        <dbReference type="PROSITE" id="PS50011"/>
    </source>
</evidence>
<evidence type="ECO:0000256" key="5">
    <source>
        <dbReference type="ARBA" id="ARBA00022840"/>
    </source>
</evidence>
<dbReference type="InterPro" id="IPR000719">
    <property type="entry name" value="Prot_kinase_dom"/>
</dbReference>
<reference evidence="8" key="1">
    <citation type="submission" date="2016-10" db="EMBL/GenBank/DDBJ databases">
        <authorList>
            <person name="Benchimol M."/>
            <person name="Almeida L.G."/>
            <person name="Vasconcelos A.T."/>
            <person name="Perreira-Neves A."/>
            <person name="Rosa I.A."/>
            <person name="Tasca T."/>
            <person name="Bogo M.R."/>
            <person name="de Souza W."/>
        </authorList>
    </citation>
    <scope>NUCLEOTIDE SEQUENCE [LARGE SCALE GENOMIC DNA]</scope>
    <source>
        <strain evidence="8">K</strain>
    </source>
</reference>
<keyword evidence="9" id="KW-1185">Reference proteome</keyword>
<evidence type="ECO:0000259" key="7">
    <source>
        <dbReference type="PROSITE" id="PS51285"/>
    </source>
</evidence>
<dbReference type="EMBL" id="MLAK01000765">
    <property type="protein sequence ID" value="OHT05232.1"/>
    <property type="molecule type" value="Genomic_DNA"/>
</dbReference>
<keyword evidence="1" id="KW-0723">Serine/threonine-protein kinase</keyword>
<dbReference type="InterPro" id="IPR000961">
    <property type="entry name" value="AGC-kinase_C"/>
</dbReference>
<dbReference type="RefSeq" id="XP_068358368.1">
    <property type="nucleotide sequence ID" value="XM_068505334.1"/>
</dbReference>
<dbReference type="PROSITE" id="PS00108">
    <property type="entry name" value="PROTEIN_KINASE_ST"/>
    <property type="match status" value="1"/>
</dbReference>
<dbReference type="GO" id="GO:0005952">
    <property type="term" value="C:cAMP-dependent protein kinase complex"/>
    <property type="evidence" value="ECO:0007669"/>
    <property type="project" value="TreeGrafter"/>
</dbReference>
<dbReference type="Gene3D" id="1.10.510.10">
    <property type="entry name" value="Transferase(Phosphotransferase) domain 1"/>
    <property type="match status" value="1"/>
</dbReference>
<dbReference type="InterPro" id="IPR011009">
    <property type="entry name" value="Kinase-like_dom_sf"/>
</dbReference>
<dbReference type="GO" id="GO:0005524">
    <property type="term" value="F:ATP binding"/>
    <property type="evidence" value="ECO:0007669"/>
    <property type="project" value="UniProtKB-KW"/>
</dbReference>
<dbReference type="VEuPathDB" id="TrichDB:TRFO_27101"/>
<dbReference type="PANTHER" id="PTHR24353:SF37">
    <property type="entry name" value="CAMP-DEPENDENT PROTEIN KINASE CATALYTIC SUBUNIT PRKX"/>
    <property type="match status" value="1"/>
</dbReference>
<accession>A0A1J4K329</accession>
<keyword evidence="4 8" id="KW-0418">Kinase</keyword>
<dbReference type="AlphaFoldDB" id="A0A1J4K329"/>
<name>A0A1J4K329_9EUKA</name>
<gene>
    <name evidence="8" type="ORF">TRFO_27101</name>
</gene>
<dbReference type="GeneID" id="94840038"/>
<keyword evidence="5" id="KW-0067">ATP-binding</keyword>
<dbReference type="PANTHER" id="PTHR24353">
    <property type="entry name" value="CYCLIC NUCLEOTIDE-DEPENDENT PROTEIN KINASE"/>
    <property type="match status" value="1"/>
</dbReference>
<keyword evidence="2" id="KW-0808">Transferase</keyword>
<dbReference type="PROSITE" id="PS50011">
    <property type="entry name" value="PROTEIN_KINASE_DOM"/>
    <property type="match status" value="1"/>
</dbReference>
<proteinExistence type="predicted"/>
<dbReference type="InterPro" id="IPR008271">
    <property type="entry name" value="Ser/Thr_kinase_AS"/>
</dbReference>
<dbReference type="Proteomes" id="UP000179807">
    <property type="component" value="Unassembled WGS sequence"/>
</dbReference>
<protein>
    <submittedName>
        <fullName evidence="8">AGC family protein kinase</fullName>
    </submittedName>
</protein>
<evidence type="ECO:0000256" key="1">
    <source>
        <dbReference type="ARBA" id="ARBA00022527"/>
    </source>
</evidence>
<dbReference type="FunFam" id="1.10.510.10:FF:000465">
    <property type="entry name" value="Non-specific serine/threonine protein kinase"/>
    <property type="match status" value="1"/>
</dbReference>
<dbReference type="PROSITE" id="PS51285">
    <property type="entry name" value="AGC_KINASE_CTER"/>
    <property type="match status" value="1"/>
</dbReference>
<dbReference type="SMART" id="SM00220">
    <property type="entry name" value="S_TKc"/>
    <property type="match status" value="1"/>
</dbReference>
<keyword evidence="3" id="KW-0547">Nucleotide-binding</keyword>
<evidence type="ECO:0000256" key="2">
    <source>
        <dbReference type="ARBA" id="ARBA00022679"/>
    </source>
</evidence>
<evidence type="ECO:0000256" key="4">
    <source>
        <dbReference type="ARBA" id="ARBA00022777"/>
    </source>
</evidence>